<evidence type="ECO:0000259" key="4">
    <source>
        <dbReference type="PROSITE" id="PS51387"/>
    </source>
</evidence>
<dbReference type="GO" id="GO:0016491">
    <property type="term" value="F:oxidoreductase activity"/>
    <property type="evidence" value="ECO:0007669"/>
    <property type="project" value="UniProtKB-KW"/>
</dbReference>
<dbReference type="GeneID" id="27725291"/>
<dbReference type="PANTHER" id="PTHR13878:SF155">
    <property type="entry name" value="ALCOHOL OXIDASE, PUTATIVE (AFU_ORTHOLOGUE AFUA_4G00430)-RELATED"/>
    <property type="match status" value="1"/>
</dbReference>
<comment type="similarity">
    <text evidence="1">Belongs to the oxygen-dependent FAD-linked oxidoreductase family.</text>
</comment>
<gene>
    <name evidence="5" type="ORF">SAPIO_CDS6219</name>
</gene>
<dbReference type="Pfam" id="PF08031">
    <property type="entry name" value="BBE"/>
    <property type="match status" value="1"/>
</dbReference>
<evidence type="ECO:0000256" key="1">
    <source>
        <dbReference type="ARBA" id="ARBA00005466"/>
    </source>
</evidence>
<dbReference type="RefSeq" id="XP_016641962.1">
    <property type="nucleotide sequence ID" value="XM_016788381.1"/>
</dbReference>
<dbReference type="OMA" id="INFESHI"/>
<dbReference type="InterPro" id="IPR050432">
    <property type="entry name" value="FAD-linked_Oxidoreductases_BP"/>
</dbReference>
<dbReference type="Pfam" id="PF01565">
    <property type="entry name" value="FAD_binding_4"/>
    <property type="match status" value="1"/>
</dbReference>
<dbReference type="KEGG" id="sapo:SAPIO_CDS6219"/>
<feature type="signal peptide" evidence="3">
    <location>
        <begin position="1"/>
        <end position="18"/>
    </location>
</feature>
<reference evidence="5 6" key="1">
    <citation type="journal article" date="2014" name="Genome Announc.">
        <title>Draft genome sequence of the pathogenic fungus Scedosporium apiospermum.</title>
        <authorList>
            <person name="Vandeputte P."/>
            <person name="Ghamrawi S."/>
            <person name="Rechenmann M."/>
            <person name="Iltis A."/>
            <person name="Giraud S."/>
            <person name="Fleury M."/>
            <person name="Thornton C."/>
            <person name="Delhaes L."/>
            <person name="Meyer W."/>
            <person name="Papon N."/>
            <person name="Bouchara J.P."/>
        </authorList>
    </citation>
    <scope>NUCLEOTIDE SEQUENCE [LARGE SCALE GENOMIC DNA]</scope>
    <source>
        <strain evidence="5 6">IHEM 14462</strain>
    </source>
</reference>
<dbReference type="InterPro" id="IPR016169">
    <property type="entry name" value="FAD-bd_PCMH_sub2"/>
</dbReference>
<comment type="caution">
    <text evidence="5">The sequence shown here is derived from an EMBL/GenBank/DDBJ whole genome shotgun (WGS) entry which is preliminary data.</text>
</comment>
<evidence type="ECO:0000256" key="2">
    <source>
        <dbReference type="ARBA" id="ARBA00023002"/>
    </source>
</evidence>
<dbReference type="InterPro" id="IPR036318">
    <property type="entry name" value="FAD-bd_PCMH-like_sf"/>
</dbReference>
<dbReference type="InterPro" id="IPR016166">
    <property type="entry name" value="FAD-bd_PCMH"/>
</dbReference>
<dbReference type="OrthoDB" id="9983560at2759"/>
<dbReference type="AlphaFoldDB" id="A0A084G4A1"/>
<keyword evidence="6" id="KW-1185">Reference proteome</keyword>
<dbReference type="Proteomes" id="UP000028545">
    <property type="component" value="Unassembled WGS sequence"/>
</dbReference>
<proteinExistence type="inferred from homology"/>
<dbReference type="PROSITE" id="PS51387">
    <property type="entry name" value="FAD_PCMH"/>
    <property type="match status" value="1"/>
</dbReference>
<dbReference type="HOGENOM" id="CLU_018354_4_4_1"/>
<dbReference type="VEuPathDB" id="FungiDB:SAPIO_CDS6219"/>
<keyword evidence="3" id="KW-0732">Signal</keyword>
<keyword evidence="2" id="KW-0560">Oxidoreductase</keyword>
<dbReference type="SUPFAM" id="SSF56176">
    <property type="entry name" value="FAD-binding/transporter-associated domain-like"/>
    <property type="match status" value="1"/>
</dbReference>
<dbReference type="EMBL" id="JOWA01000101">
    <property type="protein sequence ID" value="KEZ42163.1"/>
    <property type="molecule type" value="Genomic_DNA"/>
</dbReference>
<dbReference type="InterPro" id="IPR012951">
    <property type="entry name" value="BBE"/>
</dbReference>
<dbReference type="PANTHER" id="PTHR13878">
    <property type="entry name" value="GULONOLACTONE OXIDASE"/>
    <property type="match status" value="1"/>
</dbReference>
<evidence type="ECO:0000313" key="5">
    <source>
        <dbReference type="EMBL" id="KEZ42163.1"/>
    </source>
</evidence>
<organism evidence="5 6">
    <name type="scientific">Pseudallescheria apiosperma</name>
    <name type="common">Scedosporium apiospermum</name>
    <dbReference type="NCBI Taxonomy" id="563466"/>
    <lineage>
        <taxon>Eukaryota</taxon>
        <taxon>Fungi</taxon>
        <taxon>Dikarya</taxon>
        <taxon>Ascomycota</taxon>
        <taxon>Pezizomycotina</taxon>
        <taxon>Sordariomycetes</taxon>
        <taxon>Hypocreomycetidae</taxon>
        <taxon>Microascales</taxon>
        <taxon>Microascaceae</taxon>
        <taxon>Scedosporium</taxon>
    </lineage>
</organism>
<feature type="chain" id="PRO_5001775252" evidence="3">
    <location>
        <begin position="19"/>
        <end position="588"/>
    </location>
</feature>
<accession>A0A084G4A1</accession>
<dbReference type="GO" id="GO:0071949">
    <property type="term" value="F:FAD binding"/>
    <property type="evidence" value="ECO:0007669"/>
    <property type="project" value="InterPro"/>
</dbReference>
<evidence type="ECO:0000313" key="6">
    <source>
        <dbReference type="Proteomes" id="UP000028545"/>
    </source>
</evidence>
<sequence>MLRTFLLDSLLLIGTVIGASPHNQWAKFNNSISGNLLAVQPVGLPCHDPTFDAEACLAVANQTTNSVWRGINPGAVQNVNWEALVAANETCYVGSSRTIACGQGRVPLYSAEVENAQHIQKAVRFAKKHNIRLAIKNTGHCYLGRSSAPYSLRIATHKLKSLDFVTDFAPTVPAGYKAQKRKVQSLGSAVTIGAGVYLMDLYKAVGERNLTVVAGIAHTVGPAGGYIQGGGHSPLGTWKGMASDNALQFTVVNADGDLVVANEYQNQDLFWALRGGGGGTFGVVVDVTVRTFPDVPAHLASVVVSTNNTAGFWETIREFHTNLPQINDAGASAYYFINTAPDGGNGSASISNLTSAMIFANQTDEAAVRSLLMPMVTNMNGHVGNSSVVFELVSVPQIKFIIQQFLSDGADVTGGIALLASRLISRDFLSTVDGPARLTETLRKIVDLHGGPTSVIGHAIAGGQVARNADIDSALLPAWRRALTHIVVASSWGFNATIEDQRAVENQVTHTDVPMLKAFEPDDMGAYLNEADGNEEDWQASFWGENYHRLYELKQKLDPSGLFITRRGVGSEDWDEEGICRIGKERVG</sequence>
<dbReference type="InterPro" id="IPR006094">
    <property type="entry name" value="Oxid_FAD_bind_N"/>
</dbReference>
<dbReference type="Gene3D" id="3.30.465.10">
    <property type="match status" value="2"/>
</dbReference>
<feature type="domain" description="FAD-binding PCMH-type" evidence="4">
    <location>
        <begin position="103"/>
        <end position="294"/>
    </location>
</feature>
<protein>
    <submittedName>
        <fullName evidence="5">FAD binding domain-containing protein</fullName>
    </submittedName>
</protein>
<evidence type="ECO:0000256" key="3">
    <source>
        <dbReference type="SAM" id="SignalP"/>
    </source>
</evidence>
<name>A0A084G4A1_PSEDA</name>